<dbReference type="Pfam" id="PF01850">
    <property type="entry name" value="PIN"/>
    <property type="match status" value="1"/>
</dbReference>
<dbReference type="GO" id="GO:0004518">
    <property type="term" value="F:nuclease activity"/>
    <property type="evidence" value="ECO:0007669"/>
    <property type="project" value="UniProtKB-KW"/>
</dbReference>
<gene>
    <name evidence="9" type="ORF">HCN58_07540</name>
</gene>
<name>A0A7Y4GPN8_9BRAD</name>
<dbReference type="RefSeq" id="WP_171578743.1">
    <property type="nucleotide sequence ID" value="NZ_JAAVLX010000003.1"/>
</dbReference>
<evidence type="ECO:0000256" key="5">
    <source>
        <dbReference type="ARBA" id="ARBA00022801"/>
    </source>
</evidence>
<evidence type="ECO:0000256" key="1">
    <source>
        <dbReference type="ARBA" id="ARBA00001946"/>
    </source>
</evidence>
<evidence type="ECO:0000256" key="3">
    <source>
        <dbReference type="ARBA" id="ARBA00022722"/>
    </source>
</evidence>
<evidence type="ECO:0000256" key="2">
    <source>
        <dbReference type="ARBA" id="ARBA00022649"/>
    </source>
</evidence>
<keyword evidence="4" id="KW-0479">Metal-binding</keyword>
<evidence type="ECO:0000313" key="10">
    <source>
        <dbReference type="Proteomes" id="UP000544122"/>
    </source>
</evidence>
<dbReference type="Gene3D" id="3.40.50.1010">
    <property type="entry name" value="5'-nuclease"/>
    <property type="match status" value="1"/>
</dbReference>
<keyword evidence="10" id="KW-1185">Reference proteome</keyword>
<dbReference type="PANTHER" id="PTHR33653:SF1">
    <property type="entry name" value="RIBONUCLEASE VAPC2"/>
    <property type="match status" value="1"/>
</dbReference>
<evidence type="ECO:0000256" key="4">
    <source>
        <dbReference type="ARBA" id="ARBA00022723"/>
    </source>
</evidence>
<reference evidence="9 10" key="1">
    <citation type="submission" date="2020-03" db="EMBL/GenBank/DDBJ databases">
        <title>Bradyrhizobium diversity isolated from nodules of Indigofera sp.</title>
        <authorList>
            <person name="Klepa M."/>
            <person name="Helene L."/>
            <person name="Hungria M."/>
        </authorList>
    </citation>
    <scope>NUCLEOTIDE SEQUENCE [LARGE SCALE GENOMIC DNA]</scope>
    <source>
        <strain evidence="9 10">WSM 1791</strain>
    </source>
</reference>
<dbReference type="InterPro" id="IPR002716">
    <property type="entry name" value="PIN_dom"/>
</dbReference>
<evidence type="ECO:0000259" key="8">
    <source>
        <dbReference type="Pfam" id="PF01850"/>
    </source>
</evidence>
<feature type="domain" description="PIN" evidence="8">
    <location>
        <begin position="3"/>
        <end position="124"/>
    </location>
</feature>
<comment type="similarity">
    <text evidence="7">Belongs to the PINc/VapC protein family.</text>
</comment>
<keyword evidence="5" id="KW-0378">Hydrolase</keyword>
<evidence type="ECO:0000313" key="9">
    <source>
        <dbReference type="EMBL" id="NOJ39454.1"/>
    </source>
</evidence>
<dbReference type="EMBL" id="JAAVLX010000003">
    <property type="protein sequence ID" value="NOJ39454.1"/>
    <property type="molecule type" value="Genomic_DNA"/>
</dbReference>
<dbReference type="InterPro" id="IPR029060">
    <property type="entry name" value="PIN-like_dom_sf"/>
</dbReference>
<organism evidence="9 10">
    <name type="scientific">Bradyrhizobium australiense</name>
    <dbReference type="NCBI Taxonomy" id="2721161"/>
    <lineage>
        <taxon>Bacteria</taxon>
        <taxon>Pseudomonadati</taxon>
        <taxon>Pseudomonadota</taxon>
        <taxon>Alphaproteobacteria</taxon>
        <taxon>Hyphomicrobiales</taxon>
        <taxon>Nitrobacteraceae</taxon>
        <taxon>Bradyrhizobium</taxon>
    </lineage>
</organism>
<keyword evidence="6" id="KW-0460">Magnesium</keyword>
<keyword evidence="3" id="KW-0540">Nuclease</keyword>
<dbReference type="PANTHER" id="PTHR33653">
    <property type="entry name" value="RIBONUCLEASE VAPC2"/>
    <property type="match status" value="1"/>
</dbReference>
<evidence type="ECO:0000256" key="6">
    <source>
        <dbReference type="ARBA" id="ARBA00022842"/>
    </source>
</evidence>
<comment type="caution">
    <text evidence="9">The sequence shown here is derived from an EMBL/GenBank/DDBJ whole genome shotgun (WGS) entry which is preliminary data.</text>
</comment>
<evidence type="ECO:0000256" key="7">
    <source>
        <dbReference type="ARBA" id="ARBA00038093"/>
    </source>
</evidence>
<dbReference type="GO" id="GO:0016787">
    <property type="term" value="F:hydrolase activity"/>
    <property type="evidence" value="ECO:0007669"/>
    <property type="project" value="UniProtKB-KW"/>
</dbReference>
<dbReference type="Proteomes" id="UP000544122">
    <property type="component" value="Unassembled WGS sequence"/>
</dbReference>
<proteinExistence type="inferred from homology"/>
<dbReference type="GO" id="GO:0046872">
    <property type="term" value="F:metal ion binding"/>
    <property type="evidence" value="ECO:0007669"/>
    <property type="project" value="UniProtKB-KW"/>
</dbReference>
<protein>
    <submittedName>
        <fullName evidence="9">Type II toxin-antitoxin system VapC family toxin</fullName>
    </submittedName>
</protein>
<dbReference type="SUPFAM" id="SSF88723">
    <property type="entry name" value="PIN domain-like"/>
    <property type="match status" value="1"/>
</dbReference>
<sequence length="138" mass="15128">MTLVDSNVLLDIFIQTPGWWEWSLARLEDAAREGPLLINDVIFAETSTRFPVIEDFEAALSQAGITVAPTPRMALFLAGKTSVQYRSAGGARSGVLPDFFIGAHAAVEQLPLLTRDTRRYRTYFPTVTLIAPNSETGA</sequence>
<keyword evidence="2" id="KW-1277">Toxin-antitoxin system</keyword>
<dbReference type="InterPro" id="IPR050556">
    <property type="entry name" value="Type_II_TA_system_RNase"/>
</dbReference>
<dbReference type="AlphaFoldDB" id="A0A7Y4GPN8"/>
<comment type="cofactor">
    <cofactor evidence="1">
        <name>Mg(2+)</name>
        <dbReference type="ChEBI" id="CHEBI:18420"/>
    </cofactor>
</comment>
<accession>A0A7Y4GPN8</accession>